<evidence type="ECO:0000313" key="3">
    <source>
        <dbReference type="EMBL" id="KAI6648457.1"/>
    </source>
</evidence>
<dbReference type="Proteomes" id="UP001165289">
    <property type="component" value="Unassembled WGS sequence"/>
</dbReference>
<keyword evidence="4" id="KW-1185">Reference proteome</keyword>
<dbReference type="GO" id="GO:0006334">
    <property type="term" value="P:nucleosome assembly"/>
    <property type="evidence" value="ECO:0007669"/>
    <property type="project" value="InterPro"/>
</dbReference>
<gene>
    <name evidence="3" type="ORF">LOD99_8089</name>
</gene>
<sequence>MHSSNPSKSPGIGPVPPAPEVVKQAEALSDILPELLANQEANEPDYIDTLPRNVQRRIQALKKLQFQYNEVEGEFMKEISRLEQQYQDKFHPILQKRSAIITGKVEPTDEEVRMLLFTMITLFFYSIYKL</sequence>
<dbReference type="InterPro" id="IPR037231">
    <property type="entry name" value="NAP-like_sf"/>
</dbReference>
<dbReference type="InterPro" id="IPR002164">
    <property type="entry name" value="NAP_family"/>
</dbReference>
<dbReference type="FunFam" id="1.20.5.1500:FF:000001">
    <property type="entry name" value="Nucleosome assembly protein 1-like 1"/>
    <property type="match status" value="1"/>
</dbReference>
<protein>
    <submittedName>
        <fullName evidence="3">Nucleosome assembly protein 1-like 1</fullName>
    </submittedName>
</protein>
<dbReference type="PANTHER" id="PTHR11875">
    <property type="entry name" value="TESTIS-SPECIFIC Y-ENCODED PROTEIN"/>
    <property type="match status" value="1"/>
</dbReference>
<dbReference type="AlphaFoldDB" id="A0AAV7JIC0"/>
<organism evidence="3 4">
    <name type="scientific">Oopsacas minuta</name>
    <dbReference type="NCBI Taxonomy" id="111878"/>
    <lineage>
        <taxon>Eukaryota</taxon>
        <taxon>Metazoa</taxon>
        <taxon>Porifera</taxon>
        <taxon>Hexactinellida</taxon>
        <taxon>Hexasterophora</taxon>
        <taxon>Lyssacinosida</taxon>
        <taxon>Leucopsacidae</taxon>
        <taxon>Oopsacas</taxon>
    </lineage>
</organism>
<comment type="caution">
    <text evidence="3">The sequence shown here is derived from an EMBL/GenBank/DDBJ whole genome shotgun (WGS) entry which is preliminary data.</text>
</comment>
<dbReference type="SUPFAM" id="SSF143113">
    <property type="entry name" value="NAP-like"/>
    <property type="match status" value="1"/>
</dbReference>
<name>A0AAV7JIC0_9METZ</name>
<reference evidence="3 4" key="1">
    <citation type="journal article" date="2023" name="BMC Biol.">
        <title>The compact genome of the sponge Oopsacas minuta (Hexactinellida) is lacking key metazoan core genes.</title>
        <authorList>
            <person name="Santini S."/>
            <person name="Schenkelaars Q."/>
            <person name="Jourda C."/>
            <person name="Duchesne M."/>
            <person name="Belahbib H."/>
            <person name="Rocher C."/>
            <person name="Selva M."/>
            <person name="Riesgo A."/>
            <person name="Vervoort M."/>
            <person name="Leys S.P."/>
            <person name="Kodjabachian L."/>
            <person name="Le Bivic A."/>
            <person name="Borchiellini C."/>
            <person name="Claverie J.M."/>
            <person name="Renard E."/>
        </authorList>
    </citation>
    <scope>NUCLEOTIDE SEQUENCE [LARGE SCALE GENOMIC DNA]</scope>
    <source>
        <strain evidence="3">SPO-2</strain>
    </source>
</reference>
<accession>A0AAV7JIC0</accession>
<evidence type="ECO:0000313" key="4">
    <source>
        <dbReference type="Proteomes" id="UP001165289"/>
    </source>
</evidence>
<dbReference type="Pfam" id="PF00956">
    <property type="entry name" value="NAP"/>
    <property type="match status" value="1"/>
</dbReference>
<dbReference type="GO" id="GO:0005634">
    <property type="term" value="C:nucleus"/>
    <property type="evidence" value="ECO:0007669"/>
    <property type="project" value="InterPro"/>
</dbReference>
<evidence type="ECO:0000256" key="2">
    <source>
        <dbReference type="RuleBase" id="RU003876"/>
    </source>
</evidence>
<proteinExistence type="inferred from homology"/>
<dbReference type="Gene3D" id="1.20.5.1500">
    <property type="match status" value="1"/>
</dbReference>
<comment type="similarity">
    <text evidence="1 2">Belongs to the nucleosome assembly protein (NAP) family.</text>
</comment>
<evidence type="ECO:0000256" key="1">
    <source>
        <dbReference type="ARBA" id="ARBA00009947"/>
    </source>
</evidence>
<dbReference type="EMBL" id="JAKMXF010000330">
    <property type="protein sequence ID" value="KAI6648457.1"/>
    <property type="molecule type" value="Genomic_DNA"/>
</dbReference>